<dbReference type="CDD" id="cd04301">
    <property type="entry name" value="NAT_SF"/>
    <property type="match status" value="1"/>
</dbReference>
<dbReference type="SUPFAM" id="SSF55729">
    <property type="entry name" value="Acyl-CoA N-acyltransferases (Nat)"/>
    <property type="match status" value="1"/>
</dbReference>
<dbReference type="PROSITE" id="PS51186">
    <property type="entry name" value="GNAT"/>
    <property type="match status" value="1"/>
</dbReference>
<feature type="domain" description="N-acetyltransferase" evidence="1">
    <location>
        <begin position="2"/>
        <end position="139"/>
    </location>
</feature>
<gene>
    <name evidence="2" type="ORF">RZO55_12085</name>
</gene>
<keyword evidence="3" id="KW-1185">Reference proteome</keyword>
<dbReference type="InterPro" id="IPR016181">
    <property type="entry name" value="Acyl_CoA_acyltransferase"/>
</dbReference>
<organism evidence="2 3">
    <name type="scientific">Clostridium boliviensis</name>
    <dbReference type="NCBI Taxonomy" id="318465"/>
    <lineage>
        <taxon>Bacteria</taxon>
        <taxon>Bacillati</taxon>
        <taxon>Bacillota</taxon>
        <taxon>Clostridia</taxon>
        <taxon>Eubacteriales</taxon>
        <taxon>Clostridiaceae</taxon>
        <taxon>Clostridium</taxon>
    </lineage>
</organism>
<proteinExistence type="predicted"/>
<dbReference type="RefSeq" id="WP_318064553.1">
    <property type="nucleotide sequence ID" value="NZ_JAWONS010000186.1"/>
</dbReference>
<dbReference type="Gene3D" id="3.40.630.30">
    <property type="match status" value="1"/>
</dbReference>
<accession>A0ABU4GMY6</accession>
<evidence type="ECO:0000259" key="1">
    <source>
        <dbReference type="PROSITE" id="PS51186"/>
    </source>
</evidence>
<dbReference type="EMBL" id="JAWONS010000186">
    <property type="protein sequence ID" value="MDW2798313.1"/>
    <property type="molecule type" value="Genomic_DNA"/>
</dbReference>
<evidence type="ECO:0000313" key="3">
    <source>
        <dbReference type="Proteomes" id="UP001276854"/>
    </source>
</evidence>
<reference evidence="2 3" key="1">
    <citation type="submission" date="2023-10" db="EMBL/GenBank/DDBJ databases">
        <title>A novel Glycoside Hydrolase 43-Like Enzyme from Clostrdium boliviensis is an Endo-xylanase, and a Candidate for Xylooligosaccharides Production from Different Xylan Substrates.</title>
        <authorList>
            <person name="Alvarez M.T."/>
            <person name="Rocabado-Villegas L.R."/>
            <person name="Salas-Veizaga D.M."/>
            <person name="Linares-Pasten J.A."/>
            <person name="Gudmundsdottir E.E."/>
            <person name="Hreggvidsson G.O."/>
            <person name="Adlercreutz P."/>
            <person name="Nordberg Karlsson E."/>
        </authorList>
    </citation>
    <scope>NUCLEOTIDE SEQUENCE [LARGE SCALE GENOMIC DNA]</scope>
    <source>
        <strain evidence="2 3">E-1</strain>
    </source>
</reference>
<dbReference type="Proteomes" id="UP001276854">
    <property type="component" value="Unassembled WGS sequence"/>
</dbReference>
<protein>
    <submittedName>
        <fullName evidence="2">GNAT family N-acetyltransferase</fullName>
    </submittedName>
</protein>
<evidence type="ECO:0000313" key="2">
    <source>
        <dbReference type="EMBL" id="MDW2798313.1"/>
    </source>
</evidence>
<dbReference type="Pfam" id="PF00583">
    <property type="entry name" value="Acetyltransf_1"/>
    <property type="match status" value="1"/>
</dbReference>
<dbReference type="InterPro" id="IPR000182">
    <property type="entry name" value="GNAT_dom"/>
</dbReference>
<comment type="caution">
    <text evidence="2">The sequence shown here is derived from an EMBL/GenBank/DDBJ whole genome shotgun (WGS) entry which is preliminary data.</text>
</comment>
<sequence>MFKIRYAKESDIAFWLMYDKHLSENELLLKIRDRRGYIISDEDKTIGVMRYNLFLDEIPFLTMIYLDESCRGKGFGTQAMMVWEHEMSELGCKMVMTSTQVDEEAQHFYRKLGYKDRGSLFLDNTPFEQPQELIMLKIL</sequence>
<name>A0ABU4GMY6_9CLOT</name>